<dbReference type="GO" id="GO:0005680">
    <property type="term" value="C:anaphase-promoting complex"/>
    <property type="evidence" value="ECO:0007669"/>
    <property type="project" value="InterPro"/>
</dbReference>
<evidence type="ECO:0008006" key="6">
    <source>
        <dbReference type="Google" id="ProtNLM"/>
    </source>
</evidence>
<keyword evidence="5" id="KW-1185">Reference proteome</keyword>
<sequence>MKWTGCTLRTAKTAYKFEESILSCGRICSHTAVVLERSIVFVEKSGEIIKYPTGQINSCGILSNGVIYSEENSKHLIYITHPYETVHSYSIQNVPFNIVSADKDRFVLLFYAEGRNYLNVYKGTPPAPVLLFSSQQEDVLGVWIRGTRHLVAETNKIIIRSMRRRSNESEIKRVGEYIPVSKRVESVVPIKMKRGAYFLVNGQEVVNEYGLVINLAEHSNEQQLKCITQKALSQIEIIKQGKYNIKEVTDFIKYTTKGQRLFSSVLPSKSMHGVLRSYTSSLDSSLDNLLSQEISLLSKRQIKKISVHLEGVVHLIKSVDGIKTPLFGEIAERIKKSNRKMAYLFRMLSSASIPDKALIYELFSYDERFLHRSKNLGYVLIQSDQSSVKKKEASVTGENIAHTLDDPEHIQSVPNRLCNTGIIEECKRLLSGHQIGDFLFDVYDTENRRKKAFVFSTIASVGRGVFLLNRNSQINVFQVPQMKVFLKKNNHVVTITDLTEWDSMWPSFHFAVATALSIPNRPFISTSHIDVMSPTMLMSLAGAIFGFGLKTSVCQSNLSIGEKLNLSRSLILSLSKSHDTLLIAATILGNSFIIKGTGNKDHAAIIWFNMRLSTSPGHLLMWSVLSLGILYIGQDDLFAKKSLIEYMQRRGVIVSKNNDPMSKKEYYDKYHRVAAAFSFAYITLGSHLREYIRLPDRTCEIIVNGLVHMRSGWEKISSLLEEIPAHSIPLNRFYSSLMIVLVLGTIDGYEKTFSDAVAEDISVEEAYSIAGKIFGYGLLLIPEESTKPSAQFLDGITNLLYRLESSCTHSILLDYSLLASCLLLNASGDLCLLSICQRLLDSVKCVDSLAKITDFCPFSGIYREQYGMRYGRIQHIKMCLSILAPGCGSMRLSSSQESIAFLVTSFYPEFPLTPEDQDAFQVIRHFYLLSLAPVDARDTCFVNEVLPADIENDLLTSSPVDKKAAVDIITSYFEKNKIKAFDSTYIEALIAHLYSGLL</sequence>
<dbReference type="AlphaFoldDB" id="I3EHK1"/>
<organism evidence="4 5">
    <name type="scientific">Nematocida parisii (strain ERTm3)</name>
    <name type="common">Nematode killer fungus</name>
    <dbReference type="NCBI Taxonomy" id="935791"/>
    <lineage>
        <taxon>Eukaryota</taxon>
        <taxon>Fungi</taxon>
        <taxon>Fungi incertae sedis</taxon>
        <taxon>Microsporidia</taxon>
        <taxon>Nematocida</taxon>
    </lineage>
</organism>
<dbReference type="STRING" id="935791.I3EHK1"/>
<dbReference type="EMBL" id="GL870878">
    <property type="protein sequence ID" value="EIJ88698.1"/>
    <property type="molecule type" value="Genomic_DNA"/>
</dbReference>
<dbReference type="InParanoid" id="I3EHK1"/>
<dbReference type="GO" id="GO:0031145">
    <property type="term" value="P:anaphase-promoting complex-dependent catabolic process"/>
    <property type="evidence" value="ECO:0007669"/>
    <property type="project" value="TreeGrafter"/>
</dbReference>
<protein>
    <recommendedName>
        <fullName evidence="6">Anaphase-promoting complex subunit 1</fullName>
    </recommendedName>
</protein>
<dbReference type="GO" id="GO:0051301">
    <property type="term" value="P:cell division"/>
    <property type="evidence" value="ECO:0007669"/>
    <property type="project" value="UniProtKB-KW"/>
</dbReference>
<dbReference type="PANTHER" id="PTHR12827">
    <property type="entry name" value="MEIOTIC CHECKPOINT REGULATOR TSG24 FAMILY MEMBER"/>
    <property type="match status" value="1"/>
</dbReference>
<evidence type="ECO:0000313" key="4">
    <source>
        <dbReference type="EMBL" id="EIJ88698.1"/>
    </source>
</evidence>
<accession>I3EHK1</accession>
<proteinExistence type="predicted"/>
<keyword evidence="3" id="KW-0131">Cell cycle</keyword>
<dbReference type="OMA" id="ITHPYET"/>
<dbReference type="VEuPathDB" id="MicrosporidiaDB:NEQG_01388"/>
<dbReference type="HOGENOM" id="CLU_299976_0_0_1"/>
<dbReference type="OrthoDB" id="26401at2759"/>
<evidence type="ECO:0000256" key="3">
    <source>
        <dbReference type="ARBA" id="ARBA00023306"/>
    </source>
</evidence>
<evidence type="ECO:0000313" key="5">
    <source>
        <dbReference type="Proteomes" id="UP000002872"/>
    </source>
</evidence>
<evidence type="ECO:0000256" key="1">
    <source>
        <dbReference type="ARBA" id="ARBA00022618"/>
    </source>
</evidence>
<name>I3EHK1_NEMP3</name>
<dbReference type="PANTHER" id="PTHR12827:SF3">
    <property type="entry name" value="ANAPHASE-PROMOTING COMPLEX SUBUNIT 1"/>
    <property type="match status" value="1"/>
</dbReference>
<reference evidence="4" key="1">
    <citation type="submission" date="2011-01" db="EMBL/GenBank/DDBJ databases">
        <title>The Genome Sequence of Nematocida parisii strain ERTm3.</title>
        <authorList>
            <consortium name="The Broad Institute Genome Sequencing Platform"/>
            <consortium name="The Broad Institute Genome Sequencing Center for Infectious Disease"/>
            <person name="Cuomo C."/>
            <person name="Troemel E."/>
            <person name="Young S.K."/>
            <person name="Zeng Q."/>
            <person name="Gargeya S."/>
            <person name="Fitzgerald M."/>
            <person name="Haas B."/>
            <person name="Abouelleil A."/>
            <person name="Alvarado L."/>
            <person name="Arachchi H.M."/>
            <person name="Berlin A."/>
            <person name="Chapman S.B."/>
            <person name="Gearin G."/>
            <person name="Goldberg J."/>
            <person name="Griggs A."/>
            <person name="Gujja S."/>
            <person name="Hansen M."/>
            <person name="Heiman D."/>
            <person name="Howarth C."/>
            <person name="Larimer J."/>
            <person name="Lui A."/>
            <person name="MacDonald P.J.P."/>
            <person name="McCowen C."/>
            <person name="Montmayeur A."/>
            <person name="Murphy C."/>
            <person name="Neiman D."/>
            <person name="Pearson M."/>
            <person name="Priest M."/>
            <person name="Roberts A."/>
            <person name="Saif S."/>
            <person name="Shea T."/>
            <person name="Sisk P."/>
            <person name="Stolte C."/>
            <person name="Sykes S."/>
            <person name="Wortman J."/>
            <person name="Nusbaum C."/>
            <person name="Birren B."/>
        </authorList>
    </citation>
    <scope>NUCLEOTIDE SEQUENCE</scope>
    <source>
        <strain evidence="4">ERTm3</strain>
    </source>
</reference>
<gene>
    <name evidence="4" type="ORF">NEQG_01388</name>
</gene>
<evidence type="ECO:0000256" key="2">
    <source>
        <dbReference type="ARBA" id="ARBA00022776"/>
    </source>
</evidence>
<dbReference type="InterPro" id="IPR024990">
    <property type="entry name" value="Apc1"/>
</dbReference>
<keyword evidence="1" id="KW-0132">Cell division</keyword>
<dbReference type="GO" id="GO:0070979">
    <property type="term" value="P:protein K11-linked ubiquitination"/>
    <property type="evidence" value="ECO:0007669"/>
    <property type="project" value="TreeGrafter"/>
</dbReference>
<keyword evidence="2" id="KW-0498">Mitosis</keyword>
<dbReference type="GO" id="GO:0007091">
    <property type="term" value="P:metaphase/anaphase transition of mitotic cell cycle"/>
    <property type="evidence" value="ECO:0007669"/>
    <property type="project" value="TreeGrafter"/>
</dbReference>
<dbReference type="GO" id="GO:0060090">
    <property type="term" value="F:molecular adaptor activity"/>
    <property type="evidence" value="ECO:0007669"/>
    <property type="project" value="TreeGrafter"/>
</dbReference>
<dbReference type="Proteomes" id="UP000002872">
    <property type="component" value="Unassembled WGS sequence"/>
</dbReference>